<dbReference type="Gene3D" id="3.40.50.620">
    <property type="entry name" value="HUPs"/>
    <property type="match status" value="1"/>
</dbReference>
<evidence type="ECO:0000259" key="3">
    <source>
        <dbReference type="Pfam" id="PF01467"/>
    </source>
</evidence>
<evidence type="ECO:0000313" key="5">
    <source>
        <dbReference type="Proteomes" id="UP000031802"/>
    </source>
</evidence>
<dbReference type="InterPro" id="IPR050385">
    <property type="entry name" value="Archaeal_FAD_synthase"/>
</dbReference>
<dbReference type="Pfam" id="PF01467">
    <property type="entry name" value="CTP_transf_like"/>
    <property type="match status" value="1"/>
</dbReference>
<protein>
    <submittedName>
        <fullName evidence="4">Cytidyltransferase-related domain protein</fullName>
    </submittedName>
</protein>
<keyword evidence="2" id="KW-0548">Nucleotidyltransferase</keyword>
<dbReference type="EMBL" id="JJMU01000028">
    <property type="protein sequence ID" value="KGE14275.1"/>
    <property type="molecule type" value="Genomic_DNA"/>
</dbReference>
<dbReference type="AlphaFoldDB" id="A0A0B8T8L5"/>
<dbReference type="PATRIC" id="fig|1229276.3.peg.1942"/>
<evidence type="ECO:0000256" key="1">
    <source>
        <dbReference type="ARBA" id="ARBA00022679"/>
    </source>
</evidence>
<dbReference type="PANTHER" id="PTHR43793">
    <property type="entry name" value="FAD SYNTHASE"/>
    <property type="match status" value="1"/>
</dbReference>
<gene>
    <name evidence="4" type="ORF">DI53_1889</name>
</gene>
<dbReference type="GO" id="GO:0016779">
    <property type="term" value="F:nucleotidyltransferase activity"/>
    <property type="evidence" value="ECO:0007669"/>
    <property type="project" value="UniProtKB-KW"/>
</dbReference>
<evidence type="ECO:0000256" key="2">
    <source>
        <dbReference type="ARBA" id="ARBA00022695"/>
    </source>
</evidence>
<dbReference type="NCBIfam" id="TIGR00125">
    <property type="entry name" value="cyt_tran_rel"/>
    <property type="match status" value="1"/>
</dbReference>
<dbReference type="PANTHER" id="PTHR43793:SF1">
    <property type="entry name" value="FAD SYNTHASE"/>
    <property type="match status" value="1"/>
</dbReference>
<name>A0A0B8T8L5_9SPHI</name>
<feature type="domain" description="Cytidyltransferase-like" evidence="3">
    <location>
        <begin position="25"/>
        <end position="148"/>
    </location>
</feature>
<dbReference type="SUPFAM" id="SSF52374">
    <property type="entry name" value="Nucleotidylyl transferase"/>
    <property type="match status" value="1"/>
</dbReference>
<proteinExistence type="predicted"/>
<dbReference type="InterPro" id="IPR014729">
    <property type="entry name" value="Rossmann-like_a/b/a_fold"/>
</dbReference>
<dbReference type="RefSeq" id="WP_052072266.1">
    <property type="nucleotide sequence ID" value="NZ_JJMU01000028.1"/>
</dbReference>
<accession>A0A0B8T8L5</accession>
<dbReference type="InterPro" id="IPR004821">
    <property type="entry name" value="Cyt_trans-like"/>
</dbReference>
<comment type="caution">
    <text evidence="4">The sequence shown here is derived from an EMBL/GenBank/DDBJ whole genome shotgun (WGS) entry which is preliminary data.</text>
</comment>
<evidence type="ECO:0000313" key="4">
    <source>
        <dbReference type="EMBL" id="KGE14275.1"/>
    </source>
</evidence>
<dbReference type="Proteomes" id="UP000031802">
    <property type="component" value="Unassembled WGS sequence"/>
</dbReference>
<keyword evidence="1 4" id="KW-0808">Transferase</keyword>
<sequence>MGGENQSGTLGDMMNKSGRVVGITFSTFDLLHAGHVQMLAEAKRQCDYLICGLQIDPSVDHQSKNKPTQSLVERYIQLRGCQYVDEIVPYATEQDLEDILQAFKIDVRILGDEYKDKNFTGRSYCEDTNIQLYFNSRDHRFSSSRLREIISGSELKGSPAINKSDKKR</sequence>
<dbReference type="eggNOG" id="COG0615">
    <property type="taxonomic scope" value="Bacteria"/>
</dbReference>
<dbReference type="STRING" id="1229276.DI53_1889"/>
<organism evidence="4 5">
    <name type="scientific">Sphingobacterium deserti</name>
    <dbReference type="NCBI Taxonomy" id="1229276"/>
    <lineage>
        <taxon>Bacteria</taxon>
        <taxon>Pseudomonadati</taxon>
        <taxon>Bacteroidota</taxon>
        <taxon>Sphingobacteriia</taxon>
        <taxon>Sphingobacteriales</taxon>
        <taxon>Sphingobacteriaceae</taxon>
        <taxon>Sphingobacterium</taxon>
    </lineage>
</organism>
<reference evidence="4 5" key="2">
    <citation type="journal article" date="2015" name="PLoS ONE">
        <title>Whole-Genome Optical Mapping and Finished Genome Sequence of Sphingobacterium deserti sp. nov., a New Species Isolated from the Western Desert of China.</title>
        <authorList>
            <person name="Teng C."/>
            <person name="Zhou Z."/>
            <person name="Molnar I."/>
            <person name="Li X."/>
            <person name="Tang R."/>
            <person name="Chen M."/>
            <person name="Wang L."/>
            <person name="Su S."/>
            <person name="Zhang W."/>
            <person name="Lin M."/>
        </authorList>
    </citation>
    <scope>NUCLEOTIDE SEQUENCE [LARGE SCALE GENOMIC DNA]</scope>
    <source>
        <strain evidence="5">ACCC05744</strain>
    </source>
</reference>
<keyword evidence="5" id="KW-1185">Reference proteome</keyword>
<reference evidence="5" key="1">
    <citation type="submission" date="2014-04" db="EMBL/GenBank/DDBJ databases">
        <title>Whole-Genome optical mapping and complete genome sequence of Sphingobacterium deserti sp. nov., a new spaces isolated from desert in the west of China.</title>
        <authorList>
            <person name="Teng C."/>
            <person name="Zhou Z."/>
            <person name="Li X."/>
            <person name="Chen M."/>
            <person name="Lin M."/>
            <person name="Wang L."/>
            <person name="Su S."/>
            <person name="Zhang C."/>
            <person name="Zhang W."/>
        </authorList>
    </citation>
    <scope>NUCLEOTIDE SEQUENCE [LARGE SCALE GENOMIC DNA]</scope>
    <source>
        <strain evidence="5">ACCC05744</strain>
    </source>
</reference>